<gene>
    <name evidence="1" type="ORF">UNSW2_2012</name>
</gene>
<organism evidence="1 2">
    <name type="scientific">Campylobacter concisus UNSW2</name>
    <dbReference type="NCBI Taxonomy" id="1242965"/>
    <lineage>
        <taxon>Bacteria</taxon>
        <taxon>Pseudomonadati</taxon>
        <taxon>Campylobacterota</taxon>
        <taxon>Epsilonproteobacteria</taxon>
        <taxon>Campylobacterales</taxon>
        <taxon>Campylobacteraceae</taxon>
        <taxon>Campylobacter</taxon>
    </lineage>
</organism>
<accession>U2EYW8</accession>
<name>U2EYW8_9BACT</name>
<dbReference type="AlphaFoldDB" id="U2EYW8"/>
<dbReference type="EMBL" id="ANNJ01000061">
    <property type="protein sequence ID" value="ERJ29391.1"/>
    <property type="molecule type" value="Genomic_DNA"/>
</dbReference>
<comment type="caution">
    <text evidence="1">The sequence shown here is derived from an EMBL/GenBank/DDBJ whole genome shotgun (WGS) entry which is preliminary data.</text>
</comment>
<protein>
    <submittedName>
        <fullName evidence="1">Uncharacterized protein</fullName>
    </submittedName>
</protein>
<dbReference type="PATRIC" id="fig|1242965.3.peg.2058"/>
<evidence type="ECO:0000313" key="1">
    <source>
        <dbReference type="EMBL" id="ERJ29391.1"/>
    </source>
</evidence>
<evidence type="ECO:0000313" key="2">
    <source>
        <dbReference type="Proteomes" id="UP000016625"/>
    </source>
</evidence>
<reference evidence="1 2" key="1">
    <citation type="journal article" date="2013" name="BMC Genomics">
        <title>Comparative genomics of Campylobacter concisus isolates reveals genetic diversity and provides insights into disease association.</title>
        <authorList>
            <person name="Deshpande N.P."/>
            <person name="Kaakoush N.O."/>
            <person name="Wilkins M.R."/>
            <person name="Mitchell H.M."/>
        </authorList>
    </citation>
    <scope>NUCLEOTIDE SEQUENCE [LARGE SCALE GENOMIC DNA]</scope>
    <source>
        <strain evidence="1 2">UNSW2</strain>
    </source>
</reference>
<proteinExistence type="predicted"/>
<sequence length="75" mass="9195">MYIRKNTNVKIYFIQDEKYEILQENQYEINTADIIPLPIETCDDTWCKIYYPCGDTEYFVKKDDIEQYKTWGHKK</sequence>
<dbReference type="Proteomes" id="UP000016625">
    <property type="component" value="Unassembled WGS sequence"/>
</dbReference>